<feature type="region of interest" description="Disordered" evidence="1">
    <location>
        <begin position="1"/>
        <end position="69"/>
    </location>
</feature>
<feature type="compositionally biased region" description="Basic and acidic residues" evidence="1">
    <location>
        <begin position="9"/>
        <end position="20"/>
    </location>
</feature>
<organism evidence="2 3">
    <name type="scientific">Culter alburnus</name>
    <name type="common">Topmouth culter</name>
    <dbReference type="NCBI Taxonomy" id="194366"/>
    <lineage>
        <taxon>Eukaryota</taxon>
        <taxon>Metazoa</taxon>
        <taxon>Chordata</taxon>
        <taxon>Craniata</taxon>
        <taxon>Vertebrata</taxon>
        <taxon>Euteleostomi</taxon>
        <taxon>Actinopterygii</taxon>
        <taxon>Neopterygii</taxon>
        <taxon>Teleostei</taxon>
        <taxon>Ostariophysi</taxon>
        <taxon>Cypriniformes</taxon>
        <taxon>Xenocyprididae</taxon>
        <taxon>Xenocypridinae</taxon>
        <taxon>Culter</taxon>
    </lineage>
</organism>
<name>A0AAW1YZI2_CULAL</name>
<reference evidence="2 3" key="1">
    <citation type="submission" date="2024-05" db="EMBL/GenBank/DDBJ databases">
        <title>A high-quality chromosomal-level genome assembly of Topmouth culter (Culter alburnus).</title>
        <authorList>
            <person name="Zhao H."/>
        </authorList>
    </citation>
    <scope>NUCLEOTIDE SEQUENCE [LARGE SCALE GENOMIC DNA]</scope>
    <source>
        <strain evidence="2">CATC2023</strain>
        <tissue evidence="2">Muscle</tissue>
    </source>
</reference>
<gene>
    <name evidence="2" type="ORF">ABG768_016020</name>
</gene>
<feature type="compositionally biased region" description="Basic and acidic residues" evidence="1">
    <location>
        <begin position="32"/>
        <end position="51"/>
    </location>
</feature>
<keyword evidence="3" id="KW-1185">Reference proteome</keyword>
<sequence>SVGAWSQSSEEKTCTRKQQEEASNPSRGTPNDSRERGKKDSLRNPERKGLHGTEMSQNLTKPGGKVLVT</sequence>
<feature type="compositionally biased region" description="Polar residues" evidence="1">
    <location>
        <begin position="21"/>
        <end position="31"/>
    </location>
</feature>
<evidence type="ECO:0000313" key="3">
    <source>
        <dbReference type="Proteomes" id="UP001479290"/>
    </source>
</evidence>
<accession>A0AAW1YZI2</accession>
<protein>
    <submittedName>
        <fullName evidence="2">Uncharacterized protein</fullName>
    </submittedName>
</protein>
<dbReference type="EMBL" id="JAWDJR010000022">
    <property type="protein sequence ID" value="KAK9953903.1"/>
    <property type="molecule type" value="Genomic_DNA"/>
</dbReference>
<evidence type="ECO:0000256" key="1">
    <source>
        <dbReference type="SAM" id="MobiDB-lite"/>
    </source>
</evidence>
<dbReference type="Proteomes" id="UP001479290">
    <property type="component" value="Unassembled WGS sequence"/>
</dbReference>
<proteinExistence type="predicted"/>
<evidence type="ECO:0000313" key="2">
    <source>
        <dbReference type="EMBL" id="KAK9953903.1"/>
    </source>
</evidence>
<dbReference type="AlphaFoldDB" id="A0AAW1YZI2"/>
<comment type="caution">
    <text evidence="2">The sequence shown here is derived from an EMBL/GenBank/DDBJ whole genome shotgun (WGS) entry which is preliminary data.</text>
</comment>
<feature type="non-terminal residue" evidence="2">
    <location>
        <position position="1"/>
    </location>
</feature>